<evidence type="ECO:0000256" key="1">
    <source>
        <dbReference type="ARBA" id="ARBA00007957"/>
    </source>
</evidence>
<dbReference type="InterPro" id="IPR002481">
    <property type="entry name" value="FUR"/>
</dbReference>
<dbReference type="OrthoDB" id="9801127at2"/>
<evidence type="ECO:0000256" key="2">
    <source>
        <dbReference type="ARBA" id="ARBA00022491"/>
    </source>
</evidence>
<evidence type="ECO:0000256" key="4">
    <source>
        <dbReference type="ARBA" id="ARBA00023015"/>
    </source>
</evidence>
<keyword evidence="4 8" id="KW-0805">Transcription regulation</keyword>
<dbReference type="PANTHER" id="PTHR33202:SF6">
    <property type="entry name" value="ZINC UPTAKE REGULATION PROTEIN"/>
    <property type="match status" value="1"/>
</dbReference>
<dbReference type="Gene3D" id="3.30.1490.190">
    <property type="match status" value="1"/>
</dbReference>
<comment type="cofactor">
    <cofactor evidence="7">
        <name>Zn(2+)</name>
        <dbReference type="ChEBI" id="CHEBI:29105"/>
    </cofactor>
    <text evidence="7">Binds 1 zinc ion per subunit.</text>
</comment>
<protein>
    <recommendedName>
        <fullName evidence="8">Ferric uptake regulation protein</fullName>
    </recommendedName>
</protein>
<accession>A0A1N7IV08</accession>
<dbReference type="InterPro" id="IPR043135">
    <property type="entry name" value="Fur_C"/>
</dbReference>
<name>A0A1N7IV08_9GAMM</name>
<keyword evidence="8" id="KW-0408">Iron</keyword>
<sequence length="163" mass="17851">MKNELAFQPSHDHSRCITQALQEAAHLCRGRQQRFTPVRELVLKLIWQSHKPLGAYDLLPALAAAGFNSAPPTVYRALDFLQEQGLVHRIASLNAFIGCSHPEHPCNNSFLICIRCQSAVELESDAVSQAIKACAAEIGFSVVTETLEVAGVCPNCQQEDSKP</sequence>
<dbReference type="GO" id="GO:0003700">
    <property type="term" value="F:DNA-binding transcription factor activity"/>
    <property type="evidence" value="ECO:0007669"/>
    <property type="project" value="UniProtKB-UniRule"/>
</dbReference>
<organism evidence="9 10">
    <name type="scientific">Neptunomonas antarctica</name>
    <dbReference type="NCBI Taxonomy" id="619304"/>
    <lineage>
        <taxon>Bacteria</taxon>
        <taxon>Pseudomonadati</taxon>
        <taxon>Pseudomonadota</taxon>
        <taxon>Gammaproteobacteria</taxon>
        <taxon>Oceanospirillales</taxon>
        <taxon>Oceanospirillaceae</taxon>
        <taxon>Neptunomonas</taxon>
    </lineage>
</organism>
<dbReference type="Pfam" id="PF01475">
    <property type="entry name" value="FUR"/>
    <property type="match status" value="1"/>
</dbReference>
<dbReference type="GO" id="GO:1900376">
    <property type="term" value="P:regulation of secondary metabolite biosynthetic process"/>
    <property type="evidence" value="ECO:0007669"/>
    <property type="project" value="TreeGrafter"/>
</dbReference>
<keyword evidence="10" id="KW-1185">Reference proteome</keyword>
<proteinExistence type="inferred from homology"/>
<keyword evidence="5 8" id="KW-0238">DNA-binding</keyword>
<dbReference type="GO" id="GO:0000976">
    <property type="term" value="F:transcription cis-regulatory region binding"/>
    <property type="evidence" value="ECO:0007669"/>
    <property type="project" value="TreeGrafter"/>
</dbReference>
<keyword evidence="8" id="KW-0963">Cytoplasm</keyword>
<dbReference type="Proteomes" id="UP000185999">
    <property type="component" value="Unassembled WGS sequence"/>
</dbReference>
<feature type="binding site" evidence="7">
    <location>
        <position position="113"/>
    </location>
    <ligand>
        <name>Zn(2+)</name>
        <dbReference type="ChEBI" id="CHEBI:29105"/>
    </ligand>
</feature>
<dbReference type="GO" id="GO:0008270">
    <property type="term" value="F:zinc ion binding"/>
    <property type="evidence" value="ECO:0007669"/>
    <property type="project" value="TreeGrafter"/>
</dbReference>
<dbReference type="InterPro" id="IPR036388">
    <property type="entry name" value="WH-like_DNA-bd_sf"/>
</dbReference>
<evidence type="ECO:0000256" key="8">
    <source>
        <dbReference type="RuleBase" id="RU364037"/>
    </source>
</evidence>
<comment type="subcellular location">
    <subcellularLocation>
        <location evidence="8">Cytoplasm</location>
    </subcellularLocation>
</comment>
<dbReference type="AlphaFoldDB" id="A0A1N7IV08"/>
<comment type="subunit">
    <text evidence="8">Homodimer.</text>
</comment>
<evidence type="ECO:0000256" key="7">
    <source>
        <dbReference type="PIRSR" id="PIRSR602481-1"/>
    </source>
</evidence>
<feature type="binding site" evidence="7">
    <location>
        <position position="116"/>
    </location>
    <ligand>
        <name>Zn(2+)</name>
        <dbReference type="ChEBI" id="CHEBI:29105"/>
    </ligand>
</feature>
<feature type="binding site" evidence="7">
    <location>
        <position position="153"/>
    </location>
    <ligand>
        <name>Zn(2+)</name>
        <dbReference type="ChEBI" id="CHEBI:29105"/>
    </ligand>
</feature>
<keyword evidence="6 8" id="KW-0804">Transcription</keyword>
<evidence type="ECO:0000256" key="3">
    <source>
        <dbReference type="ARBA" id="ARBA00022833"/>
    </source>
</evidence>
<dbReference type="CDD" id="cd07153">
    <property type="entry name" value="Fur_like"/>
    <property type="match status" value="1"/>
</dbReference>
<dbReference type="SUPFAM" id="SSF46785">
    <property type="entry name" value="Winged helix' DNA-binding domain"/>
    <property type="match status" value="1"/>
</dbReference>
<evidence type="ECO:0000256" key="6">
    <source>
        <dbReference type="ARBA" id="ARBA00023163"/>
    </source>
</evidence>
<dbReference type="GO" id="GO:0005829">
    <property type="term" value="C:cytosol"/>
    <property type="evidence" value="ECO:0007669"/>
    <property type="project" value="TreeGrafter"/>
</dbReference>
<keyword evidence="3 7" id="KW-0862">Zinc</keyword>
<evidence type="ECO:0000313" key="10">
    <source>
        <dbReference type="Proteomes" id="UP000185999"/>
    </source>
</evidence>
<dbReference type="GO" id="GO:0045892">
    <property type="term" value="P:negative regulation of DNA-templated transcription"/>
    <property type="evidence" value="ECO:0007669"/>
    <property type="project" value="TreeGrafter"/>
</dbReference>
<reference evidence="10" key="1">
    <citation type="submission" date="2017-01" db="EMBL/GenBank/DDBJ databases">
        <authorList>
            <person name="Varghese N."/>
            <person name="Submissions S."/>
        </authorList>
    </citation>
    <scope>NUCLEOTIDE SEQUENCE [LARGE SCALE GENOMIC DNA]</scope>
    <source>
        <strain evidence="10">DSM 22306</strain>
    </source>
</reference>
<dbReference type="EMBL" id="FTOE01000001">
    <property type="protein sequence ID" value="SIS40894.1"/>
    <property type="molecule type" value="Genomic_DNA"/>
</dbReference>
<comment type="similarity">
    <text evidence="1 8">Belongs to the Fur family.</text>
</comment>
<keyword evidence="2 8" id="KW-0678">Repressor</keyword>
<dbReference type="PANTHER" id="PTHR33202">
    <property type="entry name" value="ZINC UPTAKE REGULATION PROTEIN"/>
    <property type="match status" value="1"/>
</dbReference>
<gene>
    <name evidence="8" type="primary">fur</name>
    <name evidence="9" type="ORF">SAMN05421760_101169</name>
</gene>
<dbReference type="RefSeq" id="WP_054339790.1">
    <property type="nucleotide sequence ID" value="NZ_FTOE01000001.1"/>
</dbReference>
<evidence type="ECO:0000256" key="5">
    <source>
        <dbReference type="ARBA" id="ARBA00023125"/>
    </source>
</evidence>
<dbReference type="STRING" id="619304.SAMN05421760_101169"/>
<dbReference type="InterPro" id="IPR036390">
    <property type="entry name" value="WH_DNA-bd_sf"/>
</dbReference>
<evidence type="ECO:0000313" key="9">
    <source>
        <dbReference type="EMBL" id="SIS40894.1"/>
    </source>
</evidence>
<feature type="binding site" evidence="7">
    <location>
        <position position="156"/>
    </location>
    <ligand>
        <name>Zn(2+)</name>
        <dbReference type="ChEBI" id="CHEBI:29105"/>
    </ligand>
</feature>
<dbReference type="Gene3D" id="1.10.10.10">
    <property type="entry name" value="Winged helix-like DNA-binding domain superfamily/Winged helix DNA-binding domain"/>
    <property type="match status" value="1"/>
</dbReference>
<keyword evidence="7 8" id="KW-0479">Metal-binding</keyword>